<organism evidence="3 4">
    <name type="scientific">Caballeronia terrestris</name>
    <dbReference type="NCBI Taxonomy" id="1226301"/>
    <lineage>
        <taxon>Bacteria</taxon>
        <taxon>Pseudomonadati</taxon>
        <taxon>Pseudomonadota</taxon>
        <taxon>Betaproteobacteria</taxon>
        <taxon>Burkholderiales</taxon>
        <taxon>Burkholderiaceae</taxon>
        <taxon>Caballeronia</taxon>
    </lineage>
</organism>
<keyword evidence="2" id="KW-1133">Transmembrane helix</keyword>
<sequence>MGQWISLAGFAKVAPYLENPLVLVGFVLFLCFSLFRFAVPKEYRRASPNDPVQAGHAATFRLTLLRYGFLLGIAMIVAGVVDDLYRQRRVATTQETPRATEKAPPNSGLPHPYETSATSPSATSPSATPPASATTPTSSTPPASAALPATPESAAQASVSVPIVLSRRIRSTSYVSHAGDDPSDGNDVKACVSAEDGWIIKNGSGHVVIDSIANGSLSPPAQEETPDYYCATFHIIRSDRGRSAGLEAHVEAVQTRIQNGSS</sequence>
<keyword evidence="2" id="KW-0812">Transmembrane</keyword>
<keyword evidence="2" id="KW-0472">Membrane</keyword>
<name>A0A158KH57_9BURK</name>
<gene>
    <name evidence="3" type="ORF">AWB67_05630</name>
</gene>
<proteinExistence type="predicted"/>
<comment type="caution">
    <text evidence="3">The sequence shown here is derived from an EMBL/GenBank/DDBJ whole genome shotgun (WGS) entry which is preliminary data.</text>
</comment>
<dbReference type="AlphaFoldDB" id="A0A158KH57"/>
<reference evidence="3" key="1">
    <citation type="submission" date="2016-01" db="EMBL/GenBank/DDBJ databases">
        <authorList>
            <person name="Peeters C."/>
        </authorList>
    </citation>
    <scope>NUCLEOTIDE SEQUENCE [LARGE SCALE GENOMIC DNA]</scope>
    <source>
        <strain evidence="3">LMG 22937</strain>
    </source>
</reference>
<feature type="transmembrane region" description="Helical" evidence="2">
    <location>
        <begin position="60"/>
        <end position="81"/>
    </location>
</feature>
<evidence type="ECO:0000256" key="1">
    <source>
        <dbReference type="SAM" id="MobiDB-lite"/>
    </source>
</evidence>
<dbReference type="Proteomes" id="UP000054925">
    <property type="component" value="Unassembled WGS sequence"/>
</dbReference>
<feature type="region of interest" description="Disordered" evidence="1">
    <location>
        <begin position="91"/>
        <end position="152"/>
    </location>
</feature>
<dbReference type="EMBL" id="FCOL02000055">
    <property type="protein sequence ID" value="SAL80472.1"/>
    <property type="molecule type" value="Genomic_DNA"/>
</dbReference>
<evidence type="ECO:0000256" key="2">
    <source>
        <dbReference type="SAM" id="Phobius"/>
    </source>
</evidence>
<feature type="compositionally biased region" description="Low complexity" evidence="1">
    <location>
        <begin position="115"/>
        <end position="151"/>
    </location>
</feature>
<keyword evidence="4" id="KW-1185">Reference proteome</keyword>
<protein>
    <submittedName>
        <fullName evidence="3">Uncharacterized protein</fullName>
    </submittedName>
</protein>
<accession>A0A158KH57</accession>
<evidence type="ECO:0000313" key="4">
    <source>
        <dbReference type="Proteomes" id="UP000054925"/>
    </source>
</evidence>
<evidence type="ECO:0000313" key="3">
    <source>
        <dbReference type="EMBL" id="SAL80472.1"/>
    </source>
</evidence>
<feature type="transmembrane region" description="Helical" evidence="2">
    <location>
        <begin position="20"/>
        <end position="39"/>
    </location>
</feature>